<reference evidence="2 3" key="1">
    <citation type="submission" date="2016-11" db="EMBL/GenBank/DDBJ databases">
        <authorList>
            <consortium name="Urmite Genomes"/>
        </authorList>
    </citation>
    <scope>NUCLEOTIDE SEQUENCE [LARGE SCALE GENOMIC DNA]</scope>
    <source>
        <strain evidence="2 3">A11</strain>
    </source>
</reference>
<dbReference type="Proteomes" id="UP000201465">
    <property type="component" value="Segment"/>
</dbReference>
<keyword evidence="3" id="KW-1185">Reference proteome</keyword>
<gene>
    <name evidence="2" type="ORF">BQ3484_89</name>
</gene>
<dbReference type="RefSeq" id="YP_009329029.1">
    <property type="nucleotide sequence ID" value="NC_032108.1"/>
</dbReference>
<evidence type="ECO:0000256" key="1">
    <source>
        <dbReference type="SAM" id="Phobius"/>
    </source>
</evidence>
<name>A0A1M7XTZ7_9VIRU</name>
<dbReference type="GeneID" id="30523601"/>
<protein>
    <recommendedName>
        <fullName evidence="4">Transmembrane protein</fullName>
    </recommendedName>
</protein>
<keyword evidence="1" id="KW-0472">Membrane</keyword>
<feature type="transmembrane region" description="Helical" evidence="1">
    <location>
        <begin position="7"/>
        <end position="28"/>
    </location>
</feature>
<feature type="transmembrane region" description="Helical" evidence="1">
    <location>
        <begin position="117"/>
        <end position="142"/>
    </location>
</feature>
<dbReference type="EMBL" id="LT671577">
    <property type="protein sequence ID" value="SHO33157.1"/>
    <property type="molecule type" value="Genomic_DNA"/>
</dbReference>
<evidence type="ECO:0008006" key="4">
    <source>
        <dbReference type="Google" id="ProtNLM"/>
    </source>
</evidence>
<accession>A0A1M7XTZ7</accession>
<sequence>MYDRLLLIRLVTLCVSLPCLIFLTYPIIVRPLIMEVPFLIIGVTLLVYNILSFLGCCLRNYVNKPDSVKQACTKALDQTLNSLLSAWAMFHLFTVTVLPLVMVCASTYLYVETSLDLSLLFFFYLFSIVLLLLGASLIITLIGRVRVNRGRLEYDTLA</sequence>
<keyword evidence="1" id="KW-0812">Transmembrane</keyword>
<evidence type="ECO:0000313" key="2">
    <source>
        <dbReference type="EMBL" id="SHO33157.1"/>
    </source>
</evidence>
<feature type="transmembrane region" description="Helical" evidence="1">
    <location>
        <begin position="83"/>
        <end position="111"/>
    </location>
</feature>
<proteinExistence type="predicted"/>
<evidence type="ECO:0000313" key="3">
    <source>
        <dbReference type="Proteomes" id="UP000201465"/>
    </source>
</evidence>
<dbReference type="KEGG" id="vg:30523601"/>
<feature type="transmembrane region" description="Helical" evidence="1">
    <location>
        <begin position="40"/>
        <end position="62"/>
    </location>
</feature>
<organism evidence="2 3">
    <name type="scientific">Cedratvirus A11</name>
    <dbReference type="NCBI Taxonomy" id="1903266"/>
    <lineage>
        <taxon>Viruses</taxon>
        <taxon>Pithoviruses</taxon>
        <taxon>Orthocedratvirinae</taxon>
        <taxon>Alphacedratvirus</taxon>
        <taxon>Alphacedratvirus aljazairmassiliense</taxon>
    </lineage>
</organism>
<keyword evidence="1" id="KW-1133">Transmembrane helix</keyword>